<keyword evidence="2" id="KW-1185">Reference proteome</keyword>
<proteinExistence type="predicted"/>
<organism evidence="1 2">
    <name type="scientific">Cytophaga hutchinsonii (strain ATCC 33406 / DSM 1761 / CIP 103989 / NBRC 15051 / NCIMB 9469 / D465)</name>
    <dbReference type="NCBI Taxonomy" id="269798"/>
    <lineage>
        <taxon>Bacteria</taxon>
        <taxon>Pseudomonadati</taxon>
        <taxon>Bacteroidota</taxon>
        <taxon>Cytophagia</taxon>
        <taxon>Cytophagales</taxon>
        <taxon>Cytophagaceae</taxon>
        <taxon>Cytophaga</taxon>
    </lineage>
</organism>
<evidence type="ECO:0000313" key="1">
    <source>
        <dbReference type="EMBL" id="ABG59882.1"/>
    </source>
</evidence>
<evidence type="ECO:0008006" key="3">
    <source>
        <dbReference type="Google" id="ProtNLM"/>
    </source>
</evidence>
<dbReference type="Proteomes" id="UP000001822">
    <property type="component" value="Chromosome"/>
</dbReference>
<protein>
    <recommendedName>
        <fullName evidence="3">DUF937 domain-containing protein</fullName>
    </recommendedName>
</protein>
<dbReference type="KEGG" id="chu:CHU_2630"/>
<dbReference type="AlphaFoldDB" id="A0A6N4SU05"/>
<dbReference type="EMBL" id="CP000383">
    <property type="protein sequence ID" value="ABG59882.1"/>
    <property type="molecule type" value="Genomic_DNA"/>
</dbReference>
<name>A0A6N4SU05_CYTH3</name>
<evidence type="ECO:0000313" key="2">
    <source>
        <dbReference type="Proteomes" id="UP000001822"/>
    </source>
</evidence>
<gene>
    <name evidence="1" type="ordered locus">CHU_2630</name>
</gene>
<accession>A0A6N4SU05</accession>
<sequence>MFCRITFIHNLSFIIIKHMLDQLIQTAKEQLAPQLEKIGVKQDQLGSVFNVAQESVTDGLKSEVAGGGLDSIFSMFNGQGGTGQSSSIVSSLSNGFVSSLISKLGFDQSMATKISALVIPFIMEKFAGSESGSAASPNDLADKLGFGDISGTLGNLLGGKDKGGDLLGGIGNLF</sequence>
<reference evidence="1 2" key="1">
    <citation type="journal article" date="2007" name="Appl. Environ. Microbiol.">
        <title>Genome sequence of the cellulolytic gliding bacterium Cytophaga hutchinsonii.</title>
        <authorList>
            <person name="Xie G."/>
            <person name="Bruce D.C."/>
            <person name="Challacombe J.F."/>
            <person name="Chertkov O."/>
            <person name="Detter J.C."/>
            <person name="Gilna P."/>
            <person name="Han C.S."/>
            <person name="Lucas S."/>
            <person name="Misra M."/>
            <person name="Myers G.L."/>
            <person name="Richardson P."/>
            <person name="Tapia R."/>
            <person name="Thayer N."/>
            <person name="Thompson L.S."/>
            <person name="Brettin T.S."/>
            <person name="Henrissat B."/>
            <person name="Wilson D.B."/>
            <person name="McBride M.J."/>
        </authorList>
    </citation>
    <scope>NUCLEOTIDE SEQUENCE [LARGE SCALE GENOMIC DNA]</scope>
    <source>
        <strain evidence="2">ATCC 33406 / DSM 1761 / CIP 103989 / NBRC 15051 / NCIMB 9469 / D465</strain>
    </source>
</reference>